<keyword evidence="3" id="KW-0010">Activator</keyword>
<reference evidence="6" key="1">
    <citation type="submission" date="2023-06" db="EMBL/GenBank/DDBJ databases">
        <authorList>
            <consortium name="Lawrence Berkeley National Laboratory"/>
            <person name="Ahrendt S."/>
            <person name="Sahu N."/>
            <person name="Indic B."/>
            <person name="Wong-Bajracharya J."/>
            <person name="Merenyi Z."/>
            <person name="Ke H.-M."/>
            <person name="Monk M."/>
            <person name="Kocsube S."/>
            <person name="Drula E."/>
            <person name="Lipzen A."/>
            <person name="Balint B."/>
            <person name="Henrissat B."/>
            <person name="Andreopoulos B."/>
            <person name="Martin F.M."/>
            <person name="Harder C.B."/>
            <person name="Rigling D."/>
            <person name="Ford K.L."/>
            <person name="Foster G.D."/>
            <person name="Pangilinan J."/>
            <person name="Papanicolaou A."/>
            <person name="Barry K."/>
            <person name="LaButti K."/>
            <person name="Viragh M."/>
            <person name="Koriabine M."/>
            <person name="Yan M."/>
            <person name="Riley R."/>
            <person name="Champramary S."/>
            <person name="Plett K.L."/>
            <person name="Tsai I.J."/>
            <person name="Slot J."/>
            <person name="Sipos G."/>
            <person name="Plett J."/>
            <person name="Nagy L.G."/>
            <person name="Grigoriev I.V."/>
        </authorList>
    </citation>
    <scope>NUCLEOTIDE SEQUENCE</scope>
    <source>
        <strain evidence="6">CCBAS 213</strain>
    </source>
</reference>
<dbReference type="EMBL" id="JAUEPS010000137">
    <property type="protein sequence ID" value="KAK0435935.1"/>
    <property type="molecule type" value="Genomic_DNA"/>
</dbReference>
<keyword evidence="5" id="KW-0539">Nucleus</keyword>
<sequence>SNFLQVSTAVPVTKSRNPEKYDVTEIFEGNNWELVTDLMAKAKQVKYLIRSLPQPEERENQ</sequence>
<evidence type="ECO:0000256" key="3">
    <source>
        <dbReference type="ARBA" id="ARBA00023159"/>
    </source>
</evidence>
<feature type="non-terminal residue" evidence="6">
    <location>
        <position position="1"/>
    </location>
</feature>
<proteinExistence type="predicted"/>
<dbReference type="Gene3D" id="6.10.280.10">
    <property type="entry name" value="Mediator complex, subunit Med21"/>
    <property type="match status" value="1"/>
</dbReference>
<dbReference type="GO" id="GO:0016592">
    <property type="term" value="C:mediator complex"/>
    <property type="evidence" value="ECO:0007669"/>
    <property type="project" value="InterPro"/>
</dbReference>
<gene>
    <name evidence="6" type="ORF">EV420DRAFT_1235449</name>
</gene>
<dbReference type="SUPFAM" id="SSF140718">
    <property type="entry name" value="Mediator hinge subcomplex-like"/>
    <property type="match status" value="1"/>
</dbReference>
<comment type="subcellular location">
    <subcellularLocation>
        <location evidence="1">Nucleus</location>
    </subcellularLocation>
</comment>
<evidence type="ECO:0000256" key="5">
    <source>
        <dbReference type="ARBA" id="ARBA00023242"/>
    </source>
</evidence>
<evidence type="ECO:0000313" key="6">
    <source>
        <dbReference type="EMBL" id="KAK0435935.1"/>
    </source>
</evidence>
<dbReference type="Proteomes" id="UP001175211">
    <property type="component" value="Unassembled WGS sequence"/>
</dbReference>
<protein>
    <submittedName>
        <fullName evidence="6">Uncharacterized protein</fullName>
    </submittedName>
</protein>
<dbReference type="InterPro" id="IPR037212">
    <property type="entry name" value="Med7/Med21-like"/>
</dbReference>
<dbReference type="RefSeq" id="XP_060322121.1">
    <property type="nucleotide sequence ID" value="XM_060466580.1"/>
</dbReference>
<keyword evidence="7" id="KW-1185">Reference proteome</keyword>
<organism evidence="6 7">
    <name type="scientific">Armillaria tabescens</name>
    <name type="common">Ringless honey mushroom</name>
    <name type="synonym">Agaricus tabescens</name>
    <dbReference type="NCBI Taxonomy" id="1929756"/>
    <lineage>
        <taxon>Eukaryota</taxon>
        <taxon>Fungi</taxon>
        <taxon>Dikarya</taxon>
        <taxon>Basidiomycota</taxon>
        <taxon>Agaricomycotina</taxon>
        <taxon>Agaricomycetes</taxon>
        <taxon>Agaricomycetidae</taxon>
        <taxon>Agaricales</taxon>
        <taxon>Marasmiineae</taxon>
        <taxon>Physalacriaceae</taxon>
        <taxon>Desarmillaria</taxon>
    </lineage>
</organism>
<dbReference type="GeneID" id="85350128"/>
<evidence type="ECO:0000256" key="2">
    <source>
        <dbReference type="ARBA" id="ARBA00023015"/>
    </source>
</evidence>
<keyword evidence="4" id="KW-0804">Transcription</keyword>
<keyword evidence="2" id="KW-0805">Transcription regulation</keyword>
<evidence type="ECO:0000256" key="1">
    <source>
        <dbReference type="ARBA" id="ARBA00004123"/>
    </source>
</evidence>
<evidence type="ECO:0000313" key="7">
    <source>
        <dbReference type="Proteomes" id="UP001175211"/>
    </source>
</evidence>
<accession>A0AA39MJP6</accession>
<comment type="caution">
    <text evidence="6">The sequence shown here is derived from an EMBL/GenBank/DDBJ whole genome shotgun (WGS) entry which is preliminary data.</text>
</comment>
<evidence type="ECO:0000256" key="4">
    <source>
        <dbReference type="ARBA" id="ARBA00023163"/>
    </source>
</evidence>
<dbReference type="AlphaFoldDB" id="A0AA39MJP6"/>
<feature type="non-terminal residue" evidence="6">
    <location>
        <position position="61"/>
    </location>
</feature>
<name>A0AA39MJP6_ARMTA</name>